<evidence type="ECO:0000256" key="1">
    <source>
        <dbReference type="ARBA" id="ARBA00004613"/>
    </source>
</evidence>
<feature type="domain" description="BPTI/Kunitz inhibitor" evidence="11">
    <location>
        <begin position="107"/>
        <end position="157"/>
    </location>
</feature>
<evidence type="ECO:0000256" key="9">
    <source>
        <dbReference type="ARBA" id="ARBA00063785"/>
    </source>
</evidence>
<evidence type="ECO:0000256" key="2">
    <source>
        <dbReference type="ARBA" id="ARBA00022525"/>
    </source>
</evidence>
<dbReference type="InterPro" id="IPR050098">
    <property type="entry name" value="TFPI/VKTCI-like"/>
</dbReference>
<dbReference type="GO" id="GO:0005615">
    <property type="term" value="C:extracellular space"/>
    <property type="evidence" value="ECO:0007669"/>
    <property type="project" value="TreeGrafter"/>
</dbReference>
<dbReference type="EMBL" id="GFPF01000650">
    <property type="protein sequence ID" value="MAA11796.1"/>
    <property type="molecule type" value="Transcribed_RNA"/>
</dbReference>
<comment type="subunit">
    <text evidence="9">Interacts with host thrombin and trypsin.</text>
</comment>
<evidence type="ECO:0000256" key="7">
    <source>
        <dbReference type="ARBA" id="ARBA00023283"/>
    </source>
</evidence>
<feature type="domain" description="BPTI/Kunitz inhibitor" evidence="11">
    <location>
        <begin position="238"/>
        <end position="288"/>
    </location>
</feature>
<keyword evidence="10" id="KW-0732">Signal</keyword>
<dbReference type="InterPro" id="IPR020901">
    <property type="entry name" value="Prtase_inh_Kunz-CS"/>
</dbReference>
<feature type="domain" description="BPTI/Kunitz inhibitor" evidence="11">
    <location>
        <begin position="168"/>
        <end position="218"/>
    </location>
</feature>
<dbReference type="Gene3D" id="4.10.410.10">
    <property type="entry name" value="Pancreatic trypsin inhibitor Kunitz domain"/>
    <property type="match status" value="6"/>
</dbReference>
<feature type="domain" description="BPTI/Kunitz inhibitor" evidence="11">
    <location>
        <begin position="308"/>
        <end position="358"/>
    </location>
</feature>
<keyword evidence="7" id="KW-0873">Pyrrolidone carboxylic acid</keyword>
<dbReference type="PROSITE" id="PS00280">
    <property type="entry name" value="BPTI_KUNITZ_1"/>
    <property type="match status" value="3"/>
</dbReference>
<accession>A0A224Y2M0</accession>
<dbReference type="CDD" id="cd00109">
    <property type="entry name" value="Kunitz-type"/>
    <property type="match status" value="3"/>
</dbReference>
<feature type="domain" description="BPTI/Kunitz inhibitor" evidence="11">
    <location>
        <begin position="38"/>
        <end position="88"/>
    </location>
</feature>
<keyword evidence="5" id="KW-0722">Serine protease inhibitor</keyword>
<comment type="subcellular location">
    <subcellularLocation>
        <location evidence="1">Secreted</location>
    </subcellularLocation>
</comment>
<organism evidence="12">
    <name type="scientific">Rhipicephalus zambeziensis</name>
    <dbReference type="NCBI Taxonomy" id="60191"/>
    <lineage>
        <taxon>Eukaryota</taxon>
        <taxon>Metazoa</taxon>
        <taxon>Ecdysozoa</taxon>
        <taxon>Arthropoda</taxon>
        <taxon>Chelicerata</taxon>
        <taxon>Arachnida</taxon>
        <taxon>Acari</taxon>
        <taxon>Parasitiformes</taxon>
        <taxon>Ixodida</taxon>
        <taxon>Ixodoidea</taxon>
        <taxon>Ixodidae</taxon>
        <taxon>Rhipicephalinae</taxon>
        <taxon>Rhipicephalus</taxon>
        <taxon>Rhipicephalus</taxon>
    </lineage>
</organism>
<evidence type="ECO:0000313" key="12">
    <source>
        <dbReference type="EMBL" id="MAA11796.1"/>
    </source>
</evidence>
<evidence type="ECO:0000259" key="11">
    <source>
        <dbReference type="PROSITE" id="PS50279"/>
    </source>
</evidence>
<feature type="domain" description="BPTI/Kunitz inhibitor" evidence="11">
    <location>
        <begin position="369"/>
        <end position="424"/>
    </location>
</feature>
<feature type="chain" id="PRO_5012036297" evidence="10">
    <location>
        <begin position="21"/>
        <end position="441"/>
    </location>
</feature>
<evidence type="ECO:0000256" key="5">
    <source>
        <dbReference type="ARBA" id="ARBA00022900"/>
    </source>
</evidence>
<dbReference type="FunFam" id="4.10.410.10:FF:000021">
    <property type="entry name" value="Serine protease inhibitor, putative"/>
    <property type="match status" value="2"/>
</dbReference>
<keyword evidence="3" id="KW-0646">Protease inhibitor</keyword>
<evidence type="ECO:0000256" key="4">
    <source>
        <dbReference type="ARBA" id="ARBA00022737"/>
    </source>
</evidence>
<evidence type="ECO:0000256" key="6">
    <source>
        <dbReference type="ARBA" id="ARBA00023157"/>
    </source>
</evidence>
<dbReference type="FunFam" id="4.10.410.10:FF:000020">
    <property type="entry name" value="Collagen, type VI, alpha 3"/>
    <property type="match status" value="3"/>
</dbReference>
<dbReference type="InterPro" id="IPR002223">
    <property type="entry name" value="Kunitz_BPTI"/>
</dbReference>
<dbReference type="PANTHER" id="PTHR10083">
    <property type="entry name" value="KUNITZ-TYPE PROTEASE INHIBITOR-RELATED"/>
    <property type="match status" value="1"/>
</dbReference>
<dbReference type="InterPro" id="IPR036880">
    <property type="entry name" value="Kunitz_BPTI_sf"/>
</dbReference>
<sequence length="441" mass="49257">MKLSLITLLTGLSCLFFVEGRLQWRPPPVKPAVKPVVCSLPPRKGNCKASITKFYYDSKKAECLEFKYGGCGGNQNKFDSKEACERKCGKEQPWKPTKKPTQKPAACNMPPEPGKCKAYKPRFYFNATANQCLSFIYGGCGGNANNFHTQEKCEHECGKKQNCKPDICNMPPVVGRCKAAIPRLYFNSTVNQCLEFIYGGCGGNGNNFESTQECEEQCGRKPTCKPTPSNPTVQLDACKMYPEVGPCRARILRYYFDETINQCVEFIYGGCGGNGNNFISKQECHRQCDRRKPWKPAPIEPTGKPAACSLPPVTGKCKASIPRYYFNPKASKCQEFIYGGCGGNANNFDSMDQCELRCGYKYNRKKDPCLTSQHKGKICTGSKKLATAVWYYDTNSKQCWPSKYEKCGKNLTMFSSCSNCVAACQAHMEAIQVCEKEKFPK</sequence>
<proteinExistence type="predicted"/>
<name>A0A224Y2M0_9ACAR</name>
<keyword evidence="2" id="KW-0964">Secreted</keyword>
<dbReference type="SMART" id="SM00131">
    <property type="entry name" value="KU"/>
    <property type="match status" value="6"/>
</dbReference>
<dbReference type="SUPFAM" id="SSF57362">
    <property type="entry name" value="BPTI-like"/>
    <property type="match status" value="6"/>
</dbReference>
<protein>
    <submittedName>
        <fullName evidence="12">Pancreatic trypsin inhibitor</fullName>
    </submittedName>
</protein>
<evidence type="ECO:0000256" key="3">
    <source>
        <dbReference type="ARBA" id="ARBA00022690"/>
    </source>
</evidence>
<reference evidence="12" key="1">
    <citation type="journal article" date="2017" name="Parasit. Vectors">
        <title>Sialotranscriptomics of Rhipicephalus zambeziensis reveals intricate expression profiles of secretory proteins and suggests tight temporal transcriptional regulation during blood-feeding.</title>
        <authorList>
            <person name="de Castro M.H."/>
            <person name="de Klerk D."/>
            <person name="Pienaar R."/>
            <person name="Rees D.J.G."/>
            <person name="Mans B.J."/>
        </authorList>
    </citation>
    <scope>NUCLEOTIDE SEQUENCE</scope>
    <source>
        <tissue evidence="12">Salivary glands</tissue>
    </source>
</reference>
<dbReference type="PRINTS" id="PR00759">
    <property type="entry name" value="BASICPTASE"/>
</dbReference>
<evidence type="ECO:0000256" key="8">
    <source>
        <dbReference type="ARBA" id="ARBA00054786"/>
    </source>
</evidence>
<dbReference type="PROSITE" id="PS50279">
    <property type="entry name" value="BPTI_KUNITZ_2"/>
    <property type="match status" value="6"/>
</dbReference>
<dbReference type="AlphaFoldDB" id="A0A224Y2M0"/>
<comment type="function">
    <text evidence="8">Midgut thrombin inhibitor that plays a major role in keeping the midgut microenvironment at low hemostatic and inflammatory tonus. Also inhibits FXIa (F11), kallikrein (KLK1), neutrophil elastase (ELANE) and cathepsin G (CTSG), which play a role in the contact pathway of the coagulation cascade. Also abrogates platelet aggregation by cathepsin G and plasmin, and attenuates tissue factor (F3) pathway inhibitor cleavage by elastase. In vivo, inhibits thrombosis and promotes bleeding in mice.</text>
</comment>
<keyword evidence="6" id="KW-1015">Disulfide bond</keyword>
<dbReference type="Pfam" id="PF00014">
    <property type="entry name" value="Kunitz_BPTI"/>
    <property type="match status" value="6"/>
</dbReference>
<dbReference type="GO" id="GO:0004867">
    <property type="term" value="F:serine-type endopeptidase inhibitor activity"/>
    <property type="evidence" value="ECO:0007669"/>
    <property type="project" value="UniProtKB-KW"/>
</dbReference>
<evidence type="ECO:0000256" key="10">
    <source>
        <dbReference type="SAM" id="SignalP"/>
    </source>
</evidence>
<keyword evidence="4" id="KW-0677">Repeat</keyword>
<feature type="signal peptide" evidence="10">
    <location>
        <begin position="1"/>
        <end position="20"/>
    </location>
</feature>